<dbReference type="AlphaFoldDB" id="A0A7J7KYU4"/>
<dbReference type="PROSITE" id="PS50011">
    <property type="entry name" value="PROTEIN_KINASE_DOM"/>
    <property type="match status" value="1"/>
</dbReference>
<evidence type="ECO:0000259" key="4">
    <source>
        <dbReference type="PROSITE" id="PS50011"/>
    </source>
</evidence>
<feature type="transmembrane region" description="Helical" evidence="3">
    <location>
        <begin position="50"/>
        <end position="69"/>
    </location>
</feature>
<keyword evidence="6" id="KW-1185">Reference proteome</keyword>
<keyword evidence="1" id="KW-0245">EGF-like domain</keyword>
<sequence length="588" mass="65306">MACNQSRPKMRRYSDLLSMSKKLINSIIGHVVTGRLIRPTGTSVEPLKPFSSTFAGVIQYVICIILTVWRKRTSVALPVSMNIVCSMICLILIMMTSGSECENLMCETSQSIKEIPSGLGRWLISSKRTGNFLGSLVVNRSDHGCIWLSRLVLSVGLSLSLSIVFSDALENFGIWKFNGISMAKSSMQIGLLSLLQGGERSVQVRCGLGPGICFALRSSRHSRADLRLGDMDVCRVESLKSSEVESYSSNSNLGSKQRSPPYASIFYKFDTMTGALVLWEGDVCNWWIRVTPNNNNVTQLVILDNSVLYWQSFNYPTDTPLPGANFTLDRVSGERNDLISWKSSEDPATGTIRLRLDTDGRSLVLNRSLTRLELDFEEQIVLFTWEVNSKSKHWRSVVAQSTLTELKGSRGKIISVVGGVIVGTVTLTGLVMVMCKWKGGFGSAFRGTLPNSSAIAVKKLECFTVGEKQLLEEVNTIGLIQHLNLVRLWGFCAESWKTRYNIALGVTRGLAYLRENCRDCIIHCDNKPENILLDTEFSPRIAYFSLAKLLGQDFSRVLTTMRGTRGYLAPEWISGLPITPKADVYSYG</sequence>
<dbReference type="InterPro" id="IPR051343">
    <property type="entry name" value="G-type_lectin_kinases/EP1-like"/>
</dbReference>
<evidence type="ECO:0000313" key="6">
    <source>
        <dbReference type="Proteomes" id="UP000541444"/>
    </source>
</evidence>
<protein>
    <recommendedName>
        <fullName evidence="4">Protein kinase domain-containing protein</fullName>
    </recommendedName>
</protein>
<dbReference type="Pfam" id="PF01453">
    <property type="entry name" value="B_lectin"/>
    <property type="match status" value="1"/>
</dbReference>
<reference evidence="5 6" key="1">
    <citation type="journal article" date="2020" name="IScience">
        <title>Genome Sequencing of the Endangered Kingdonia uniflora (Circaeasteraceae, Ranunculales) Reveals Potential Mechanisms of Evolutionary Specialization.</title>
        <authorList>
            <person name="Sun Y."/>
            <person name="Deng T."/>
            <person name="Zhang A."/>
            <person name="Moore M.J."/>
            <person name="Landis J.B."/>
            <person name="Lin N."/>
            <person name="Zhang H."/>
            <person name="Zhang X."/>
            <person name="Huang J."/>
            <person name="Zhang X."/>
            <person name="Sun H."/>
            <person name="Wang H."/>
        </authorList>
    </citation>
    <scope>NUCLEOTIDE SEQUENCE [LARGE SCALE GENOMIC DNA]</scope>
    <source>
        <strain evidence="5">TB1705</strain>
        <tissue evidence="5">Leaf</tissue>
    </source>
</reference>
<dbReference type="GO" id="GO:0004672">
    <property type="term" value="F:protein kinase activity"/>
    <property type="evidence" value="ECO:0007669"/>
    <property type="project" value="InterPro"/>
</dbReference>
<dbReference type="Gene3D" id="3.30.200.20">
    <property type="entry name" value="Phosphorylase Kinase, domain 1"/>
    <property type="match status" value="1"/>
</dbReference>
<feature type="transmembrane region" description="Helical" evidence="3">
    <location>
        <begin position="413"/>
        <end position="435"/>
    </location>
</feature>
<dbReference type="PANTHER" id="PTHR47976">
    <property type="entry name" value="G-TYPE LECTIN S-RECEPTOR-LIKE SERINE/THREONINE-PROTEIN KINASE SD2-5"/>
    <property type="match status" value="1"/>
</dbReference>
<name>A0A7J7KYU4_9MAGN</name>
<keyword evidence="3" id="KW-0812">Transmembrane</keyword>
<proteinExistence type="predicted"/>
<feature type="domain" description="Protein kinase" evidence="4">
    <location>
        <begin position="430"/>
        <end position="588"/>
    </location>
</feature>
<comment type="caution">
    <text evidence="5">The sequence shown here is derived from an EMBL/GenBank/DDBJ whole genome shotgun (WGS) entry which is preliminary data.</text>
</comment>
<keyword evidence="2" id="KW-0732">Signal</keyword>
<evidence type="ECO:0000256" key="2">
    <source>
        <dbReference type="ARBA" id="ARBA00022729"/>
    </source>
</evidence>
<dbReference type="OrthoDB" id="5857966at2759"/>
<dbReference type="SUPFAM" id="SSF56112">
    <property type="entry name" value="Protein kinase-like (PK-like)"/>
    <property type="match status" value="1"/>
</dbReference>
<keyword evidence="3" id="KW-0472">Membrane</keyword>
<dbReference type="SUPFAM" id="SSF51110">
    <property type="entry name" value="alpha-D-mannose-specific plant lectins"/>
    <property type="match status" value="1"/>
</dbReference>
<keyword evidence="3" id="KW-1133">Transmembrane helix</keyword>
<dbReference type="Proteomes" id="UP000541444">
    <property type="component" value="Unassembled WGS sequence"/>
</dbReference>
<accession>A0A7J7KYU4</accession>
<gene>
    <name evidence="5" type="ORF">GIB67_015398</name>
</gene>
<evidence type="ECO:0000313" key="5">
    <source>
        <dbReference type="EMBL" id="KAF6135545.1"/>
    </source>
</evidence>
<dbReference type="EMBL" id="JACGCM010002784">
    <property type="protein sequence ID" value="KAF6135545.1"/>
    <property type="molecule type" value="Genomic_DNA"/>
</dbReference>
<evidence type="ECO:0000256" key="3">
    <source>
        <dbReference type="SAM" id="Phobius"/>
    </source>
</evidence>
<feature type="transmembrane region" description="Helical" evidence="3">
    <location>
        <begin position="76"/>
        <end position="95"/>
    </location>
</feature>
<organism evidence="5 6">
    <name type="scientific">Kingdonia uniflora</name>
    <dbReference type="NCBI Taxonomy" id="39325"/>
    <lineage>
        <taxon>Eukaryota</taxon>
        <taxon>Viridiplantae</taxon>
        <taxon>Streptophyta</taxon>
        <taxon>Embryophyta</taxon>
        <taxon>Tracheophyta</taxon>
        <taxon>Spermatophyta</taxon>
        <taxon>Magnoliopsida</taxon>
        <taxon>Ranunculales</taxon>
        <taxon>Circaeasteraceae</taxon>
        <taxon>Kingdonia</taxon>
    </lineage>
</organism>
<dbReference type="InterPro" id="IPR036426">
    <property type="entry name" value="Bulb-type_lectin_dom_sf"/>
</dbReference>
<dbReference type="PANTHER" id="PTHR47976:SF116">
    <property type="entry name" value="RECEPTOR-LIKE SERINE_THREONINE-PROTEIN KINASE"/>
    <property type="match status" value="1"/>
</dbReference>
<dbReference type="InterPro" id="IPR000719">
    <property type="entry name" value="Prot_kinase_dom"/>
</dbReference>
<dbReference type="Gene3D" id="1.10.510.10">
    <property type="entry name" value="Transferase(Phosphotransferase) domain 1"/>
    <property type="match status" value="1"/>
</dbReference>
<dbReference type="InterPro" id="IPR011009">
    <property type="entry name" value="Kinase-like_dom_sf"/>
</dbReference>
<dbReference type="InterPro" id="IPR001480">
    <property type="entry name" value="Bulb-type_lectin_dom"/>
</dbReference>
<dbReference type="Pfam" id="PF00069">
    <property type="entry name" value="Pkinase"/>
    <property type="match status" value="1"/>
</dbReference>
<evidence type="ECO:0000256" key="1">
    <source>
        <dbReference type="ARBA" id="ARBA00022536"/>
    </source>
</evidence>
<dbReference type="GO" id="GO:0005524">
    <property type="term" value="F:ATP binding"/>
    <property type="evidence" value="ECO:0007669"/>
    <property type="project" value="InterPro"/>
</dbReference>